<reference evidence="1 2" key="2">
    <citation type="journal article" date="2010" name="Proc. Natl. Acad. Sci. U.S.A.">
        <title>Enigmatic, ultrasmall, uncultivated Archaea.</title>
        <authorList>
            <person name="Baker B.J."/>
            <person name="Comolli L.R."/>
            <person name="Dick G.J."/>
            <person name="Hauser L.J."/>
            <person name="Hyatt D."/>
            <person name="Dill B.D."/>
            <person name="Land M.L."/>
            <person name="Verberkmoes N.C."/>
            <person name="Hettich R.L."/>
            <person name="Banfield J.F."/>
        </authorList>
    </citation>
    <scope>NUCLEOTIDE SEQUENCE [LARGE SCALE GENOMIC DNA]</scope>
    <source>
        <strain evidence="1">ARMAN-2</strain>
    </source>
</reference>
<dbReference type="AlphaFoldDB" id="C7DGV8"/>
<dbReference type="SUPFAM" id="SSF51219">
    <property type="entry name" value="TRAP-like"/>
    <property type="match status" value="1"/>
</dbReference>
<evidence type="ECO:0000313" key="2">
    <source>
        <dbReference type="Proteomes" id="UP000332487"/>
    </source>
</evidence>
<keyword evidence="2" id="KW-1185">Reference proteome</keyword>
<dbReference type="InterPro" id="IPR016031">
    <property type="entry name" value="Trp_RNA-bd_attenuator-like_dom"/>
</dbReference>
<proteinExistence type="predicted"/>
<organism evidence="1 2">
    <name type="scientific">Candidatus Micrarchaeum acidiphilum ARMAN-2</name>
    <dbReference type="NCBI Taxonomy" id="425595"/>
    <lineage>
        <taxon>Archaea</taxon>
        <taxon>Candidatus Micrarchaeota</taxon>
        <taxon>Candidatus Micrarchaeia</taxon>
        <taxon>Candidatus Micrarchaeales</taxon>
        <taxon>Candidatus Micrarchaeaceae</taxon>
        <taxon>Candidatus Micrarchaeum</taxon>
    </lineage>
</organism>
<dbReference type="PANTHER" id="PTHR43657:SF1">
    <property type="entry name" value="ALTERED INHERITANCE OF MITOCHONDRIA PROTEIN 24, MITOCHONDRIAL"/>
    <property type="match status" value="1"/>
</dbReference>
<dbReference type="InterPro" id="IPR036983">
    <property type="entry name" value="AIM24_sf"/>
</dbReference>
<evidence type="ECO:0000313" key="1">
    <source>
        <dbReference type="EMBL" id="EET90279.1"/>
    </source>
</evidence>
<dbReference type="Gene3D" id="3.60.160.10">
    <property type="entry name" value="Mitochondrial biogenesis AIM24"/>
    <property type="match status" value="1"/>
</dbReference>
<dbReference type="PANTHER" id="PTHR43657">
    <property type="entry name" value="TRYPTOPHAN RNA-BINDING ATTENUATOR PROTEIN-LIKE PROTEIN"/>
    <property type="match status" value="1"/>
</dbReference>
<protein>
    <recommendedName>
        <fullName evidence="3">TIGR00266 family protein</fullName>
    </recommendedName>
</protein>
<dbReference type="Proteomes" id="UP000332487">
    <property type="component" value="Unassembled WGS sequence"/>
</dbReference>
<reference evidence="1 2" key="1">
    <citation type="journal article" date="2009" name="Genome Biol.">
        <title>Community-wide analysis of microbial genome sequence signatures.</title>
        <authorList>
            <person name="Dick G.J."/>
            <person name="Andersson A.F."/>
            <person name="Baker B.J."/>
            <person name="Simmons S.L."/>
            <person name="Thomas B.C."/>
            <person name="Yelton A.P."/>
            <person name="Banfield J.F."/>
        </authorList>
    </citation>
    <scope>NUCLEOTIDE SEQUENCE [LARGE SCALE GENOMIC DNA]</scope>
    <source>
        <strain evidence="1">ARMAN-2</strain>
    </source>
</reference>
<dbReference type="EMBL" id="GG697239">
    <property type="protein sequence ID" value="EET90279.1"/>
    <property type="molecule type" value="Genomic_DNA"/>
</dbReference>
<gene>
    <name evidence="1" type="ORF">UNLARM2_0308</name>
</gene>
<sequence length="257" mass="26762">MDYSIIGGSMQILNINLKTGDKIYVDGGKVASRSEDAQMNAKWAGGAGFLKGIEMAFAGTTTFLLEVTGQSDTSTVSVSGDIPGKVKAIELKEGESIYVEQMAFLATNDPSKIDVKASLRGAMAGAGLFLEKFNGPCMVFVHVAGDIIEYDLQDGYTMLIDPGHLATFSGNMQIHFAPVGDFKAEIFGHENLIMGKFTGPGKIIMHSVSRQRLAASLGKANPLPGQGAAPGGGPRGGLAAGLAAGFLGGERKGGFKL</sequence>
<name>C7DGV8_MICA2</name>
<accession>C7DGV8</accession>
<dbReference type="Pfam" id="PF01987">
    <property type="entry name" value="AIM24"/>
    <property type="match status" value="1"/>
</dbReference>
<dbReference type="InterPro" id="IPR002838">
    <property type="entry name" value="AIM24"/>
</dbReference>
<evidence type="ECO:0008006" key="3">
    <source>
        <dbReference type="Google" id="ProtNLM"/>
    </source>
</evidence>